<keyword evidence="2" id="KW-1185">Reference proteome</keyword>
<accession>A0A9P5NGN2</accession>
<dbReference type="AlphaFoldDB" id="A0A9P5NGN2"/>
<comment type="caution">
    <text evidence="1">The sequence shown here is derived from an EMBL/GenBank/DDBJ whole genome shotgun (WGS) entry which is preliminary data.</text>
</comment>
<proteinExistence type="predicted"/>
<organism evidence="1 2">
    <name type="scientific">Gymnopilus junonius</name>
    <name type="common">Spectacular rustgill mushroom</name>
    <name type="synonym">Gymnopilus spectabilis subsp. junonius</name>
    <dbReference type="NCBI Taxonomy" id="109634"/>
    <lineage>
        <taxon>Eukaryota</taxon>
        <taxon>Fungi</taxon>
        <taxon>Dikarya</taxon>
        <taxon>Basidiomycota</taxon>
        <taxon>Agaricomycotina</taxon>
        <taxon>Agaricomycetes</taxon>
        <taxon>Agaricomycetidae</taxon>
        <taxon>Agaricales</taxon>
        <taxon>Agaricineae</taxon>
        <taxon>Hymenogastraceae</taxon>
        <taxon>Gymnopilus</taxon>
    </lineage>
</organism>
<dbReference type="OrthoDB" id="2624269at2759"/>
<reference evidence="1" key="1">
    <citation type="submission" date="2020-11" db="EMBL/GenBank/DDBJ databases">
        <authorList>
            <consortium name="DOE Joint Genome Institute"/>
            <person name="Ahrendt S."/>
            <person name="Riley R."/>
            <person name="Andreopoulos W."/>
            <person name="LaButti K."/>
            <person name="Pangilinan J."/>
            <person name="Ruiz-duenas F.J."/>
            <person name="Barrasa J.M."/>
            <person name="Sanchez-Garcia M."/>
            <person name="Camarero S."/>
            <person name="Miyauchi S."/>
            <person name="Serrano A."/>
            <person name="Linde D."/>
            <person name="Babiker R."/>
            <person name="Drula E."/>
            <person name="Ayuso-Fernandez I."/>
            <person name="Pacheco R."/>
            <person name="Padilla G."/>
            <person name="Ferreira P."/>
            <person name="Barriuso J."/>
            <person name="Kellner H."/>
            <person name="Castanera R."/>
            <person name="Alfaro M."/>
            <person name="Ramirez L."/>
            <person name="Pisabarro A.G."/>
            <person name="Kuo A."/>
            <person name="Tritt A."/>
            <person name="Lipzen A."/>
            <person name="He G."/>
            <person name="Yan M."/>
            <person name="Ng V."/>
            <person name="Cullen D."/>
            <person name="Martin F."/>
            <person name="Rosso M.-N."/>
            <person name="Henrissat B."/>
            <person name="Hibbett D."/>
            <person name="Martinez A.T."/>
            <person name="Grigoriev I.V."/>
        </authorList>
    </citation>
    <scope>NUCLEOTIDE SEQUENCE</scope>
    <source>
        <strain evidence="1">AH 44721</strain>
    </source>
</reference>
<feature type="non-terminal residue" evidence="1">
    <location>
        <position position="244"/>
    </location>
</feature>
<evidence type="ECO:0000313" key="2">
    <source>
        <dbReference type="Proteomes" id="UP000724874"/>
    </source>
</evidence>
<feature type="non-terminal residue" evidence="1">
    <location>
        <position position="1"/>
    </location>
</feature>
<evidence type="ECO:0000313" key="1">
    <source>
        <dbReference type="EMBL" id="KAF8886613.1"/>
    </source>
</evidence>
<dbReference type="EMBL" id="JADNYJ010000095">
    <property type="protein sequence ID" value="KAF8886613.1"/>
    <property type="molecule type" value="Genomic_DNA"/>
</dbReference>
<protein>
    <submittedName>
        <fullName evidence="1">Uncharacterized protein</fullName>
    </submittedName>
</protein>
<dbReference type="Proteomes" id="UP000724874">
    <property type="component" value="Unassembled WGS sequence"/>
</dbReference>
<sequence>WDGWPTGIFKHDFTYKECEETSGLRVHWATRVNGSDRKGNEYADSWENRKKSSRTCLGVIECDNPMCSIVVRPHTKAASLDKQLRTPCKCSAVLSHRECHVMSYLWKWKGGSGPLQLIVGVPGLEGPRESVADISDVLLNAGRVSKEKQKVKKTAQTADRLVASFSKFARDHPNFVIHSQFDEVTVISVQTNFMRSQLVKESCLEGPVNRMVNDAAHGWWKERNSLLMVSSTYCPDLLCWVPGV</sequence>
<gene>
    <name evidence="1" type="ORF">CPB84DRAFT_1654903</name>
</gene>
<name>A0A9P5NGN2_GYMJU</name>